<dbReference type="Gene3D" id="1.10.10.10">
    <property type="entry name" value="Winged helix-like DNA-binding domain superfamily/Winged helix DNA-binding domain"/>
    <property type="match status" value="1"/>
</dbReference>
<dbReference type="AlphaFoldDB" id="W6TCC1"/>
<proteinExistence type="predicted"/>
<dbReference type="InterPro" id="IPR036388">
    <property type="entry name" value="WH-like_DNA-bd_sf"/>
</dbReference>
<accession>W6TCC1</accession>
<dbReference type="PATRIC" id="fig|1400520.3.peg.1735"/>
<evidence type="ECO:0000313" key="2">
    <source>
        <dbReference type="EMBL" id="ETY74130.1"/>
    </source>
</evidence>
<dbReference type="Pfam" id="PF03551">
    <property type="entry name" value="PadR"/>
    <property type="match status" value="1"/>
</dbReference>
<dbReference type="EMBL" id="AWWK01000037">
    <property type="protein sequence ID" value="ETY74130.1"/>
    <property type="molecule type" value="Genomic_DNA"/>
</dbReference>
<dbReference type="SUPFAM" id="SSF46785">
    <property type="entry name" value="Winged helix' DNA-binding domain"/>
    <property type="match status" value="1"/>
</dbReference>
<dbReference type="Proteomes" id="UP000019247">
    <property type="component" value="Unassembled WGS sequence"/>
</dbReference>
<dbReference type="InterPro" id="IPR005149">
    <property type="entry name" value="Tscrpt_reg_PadR_N"/>
</dbReference>
<dbReference type="InterPro" id="IPR052509">
    <property type="entry name" value="Metal_resp_DNA-bind_regulator"/>
</dbReference>
<dbReference type="InterPro" id="IPR036390">
    <property type="entry name" value="WH_DNA-bd_sf"/>
</dbReference>
<sequence length="114" mass="12644">MANDSNTQMLKGILQGCLLFLLADQELYGYAISEALSKYGFNDIPKGTIYPLLMTMEKKGLLHSQSKPSPDGPNRKYYALTAAGITAKRAFENQWNSLASSVEQLIKEKSSHEN</sequence>
<dbReference type="RefSeq" id="WP_033613997.1">
    <property type="nucleotide sequence ID" value="NZ_KK036490.1"/>
</dbReference>
<evidence type="ECO:0000313" key="3">
    <source>
        <dbReference type="Proteomes" id="UP000019247"/>
    </source>
</evidence>
<organism evidence="2 3">
    <name type="scientific">Lactiplantibacillus fabifermentans T30PCM01</name>
    <dbReference type="NCBI Taxonomy" id="1400520"/>
    <lineage>
        <taxon>Bacteria</taxon>
        <taxon>Bacillati</taxon>
        <taxon>Bacillota</taxon>
        <taxon>Bacilli</taxon>
        <taxon>Lactobacillales</taxon>
        <taxon>Lactobacillaceae</taxon>
        <taxon>Lactiplantibacillus</taxon>
    </lineage>
</organism>
<feature type="domain" description="Transcription regulator PadR N-terminal" evidence="1">
    <location>
        <begin position="18"/>
        <end position="85"/>
    </location>
</feature>
<dbReference type="OrthoDB" id="9791785at2"/>
<comment type="caution">
    <text evidence="2">The sequence shown here is derived from an EMBL/GenBank/DDBJ whole genome shotgun (WGS) entry which is preliminary data.</text>
</comment>
<gene>
    <name evidence="2" type="ORF">LFAB_08825</name>
</gene>
<dbReference type="PANTHER" id="PTHR33169">
    <property type="entry name" value="PADR-FAMILY TRANSCRIPTIONAL REGULATOR"/>
    <property type="match status" value="1"/>
</dbReference>
<dbReference type="HOGENOM" id="CLU_063440_3_1_9"/>
<name>W6TCC1_9LACO</name>
<protein>
    <submittedName>
        <fullName evidence="2">PadR family transcriptional regulator</fullName>
    </submittedName>
</protein>
<reference evidence="2 3" key="1">
    <citation type="journal article" date="2014" name="Genome Announc.">
        <title>Genome Sequence of Lactobacillus fabifermentans Strain T30PCM01, Isolated from Fermenting Grape Marc.</title>
        <authorList>
            <person name="Treu L."/>
            <person name="Vendramin V."/>
            <person name="Bovo B."/>
            <person name="Giacomini A."/>
            <person name="Corich V."/>
            <person name="Campanaro S."/>
        </authorList>
    </citation>
    <scope>NUCLEOTIDE SEQUENCE [LARGE SCALE GENOMIC DNA]</scope>
    <source>
        <strain evidence="2 3">T30PCM01</strain>
    </source>
</reference>
<dbReference type="STRING" id="1400520.LFAB_08825"/>
<evidence type="ECO:0000259" key="1">
    <source>
        <dbReference type="Pfam" id="PF03551"/>
    </source>
</evidence>
<dbReference type="eggNOG" id="COG1695">
    <property type="taxonomic scope" value="Bacteria"/>
</dbReference>
<dbReference type="PANTHER" id="PTHR33169:SF14">
    <property type="entry name" value="TRANSCRIPTIONAL REGULATOR RV3488"/>
    <property type="match status" value="1"/>
</dbReference>